<evidence type="ECO:0000259" key="3">
    <source>
        <dbReference type="Pfam" id="PF11611"/>
    </source>
</evidence>
<evidence type="ECO:0000256" key="2">
    <source>
        <dbReference type="SAM" id="Phobius"/>
    </source>
</evidence>
<dbReference type="InterPro" id="IPR029051">
    <property type="entry name" value="DUF4352"/>
</dbReference>
<gene>
    <name evidence="4" type="ORF">US19_C0053G0002</name>
</gene>
<proteinExistence type="predicted"/>
<dbReference type="InterPro" id="IPR029050">
    <property type="entry name" value="Immunoprotect_excell_Ig-like"/>
</dbReference>
<dbReference type="EMBL" id="LBSA01000053">
    <property type="protein sequence ID" value="KKQ07212.1"/>
    <property type="molecule type" value="Genomic_DNA"/>
</dbReference>
<feature type="transmembrane region" description="Helical" evidence="2">
    <location>
        <begin position="7"/>
        <end position="27"/>
    </location>
</feature>
<evidence type="ECO:0000256" key="1">
    <source>
        <dbReference type="ARBA" id="ARBA00022729"/>
    </source>
</evidence>
<reference evidence="4 5" key="1">
    <citation type="journal article" date="2015" name="Nature">
        <title>rRNA introns, odd ribosomes, and small enigmatic genomes across a large radiation of phyla.</title>
        <authorList>
            <person name="Brown C.T."/>
            <person name="Hug L.A."/>
            <person name="Thomas B.C."/>
            <person name="Sharon I."/>
            <person name="Castelle C.J."/>
            <person name="Singh A."/>
            <person name="Wilkins M.J."/>
            <person name="Williams K.H."/>
            <person name="Banfield J.F."/>
        </authorList>
    </citation>
    <scope>NUCLEOTIDE SEQUENCE [LARGE SCALE GENOMIC DNA]</scope>
</reference>
<dbReference type="AlphaFoldDB" id="A0A0G0EP29"/>
<comment type="caution">
    <text evidence="4">The sequence shown here is derived from an EMBL/GenBank/DDBJ whole genome shotgun (WGS) entry which is preliminary data.</text>
</comment>
<organism evidence="4 5">
    <name type="scientific">Candidatus Daviesbacteria bacterium GW2011_GWB1_36_5</name>
    <dbReference type="NCBI Taxonomy" id="1618426"/>
    <lineage>
        <taxon>Bacteria</taxon>
        <taxon>Candidatus Daviesiibacteriota</taxon>
    </lineage>
</organism>
<feature type="domain" description="DUF4352" evidence="3">
    <location>
        <begin position="209"/>
        <end position="305"/>
    </location>
</feature>
<keyword evidence="1" id="KW-0732">Signal</keyword>
<dbReference type="Proteomes" id="UP000034492">
    <property type="component" value="Unassembled WGS sequence"/>
</dbReference>
<dbReference type="Gene3D" id="2.60.40.1240">
    <property type="match status" value="1"/>
</dbReference>
<keyword evidence="2" id="KW-0472">Membrane</keyword>
<dbReference type="Pfam" id="PF11611">
    <property type="entry name" value="DUF4352"/>
    <property type="match status" value="1"/>
</dbReference>
<name>A0A0G0EP29_9BACT</name>
<dbReference type="Pfam" id="PF11159">
    <property type="entry name" value="DUF2939"/>
    <property type="match status" value="1"/>
</dbReference>
<evidence type="ECO:0000313" key="5">
    <source>
        <dbReference type="Proteomes" id="UP000034492"/>
    </source>
</evidence>
<evidence type="ECO:0000313" key="4">
    <source>
        <dbReference type="EMBL" id="KKQ07212.1"/>
    </source>
</evidence>
<accession>A0A0G0EP29</accession>
<keyword evidence="2" id="KW-1133">Transmembrane helix</keyword>
<sequence length="316" mass="35235">MGKKIAFILLGIIGILLIVAFAGWQIIKVSPQYSVYQIYQATSQHDYEKFKKYVDVEGISNNVIDKALAQATESTAKDTSNNDPFYQLGQSIGLGLITSMKPQLKEKMTTEIKKAVEEGTFKTDYKPKNIVGYFNTVQAKKDGKVATVTIKTQGKDDLTFKMRDLGGYWQIFDMELPVPEADATKSPTETTYQAKYGERVDIGRGWYLTVEAPAEYKPTGYSTPKEGNKYVAVKITYENTTDAPDSYSTYNFKLKDDKDFSYSDTSGGKDPRIDSGDLEANGKVTGYMTFEIPQDNEPKSLVYSGSKSVVFSSTQK</sequence>
<dbReference type="InterPro" id="IPR021330">
    <property type="entry name" value="DUF2939"/>
</dbReference>
<protein>
    <recommendedName>
        <fullName evidence="3">DUF4352 domain-containing protein</fullName>
    </recommendedName>
</protein>
<keyword evidence="2" id="KW-0812">Transmembrane</keyword>